<feature type="transmembrane region" description="Helical" evidence="5">
    <location>
        <begin position="78"/>
        <end position="96"/>
    </location>
</feature>
<dbReference type="InterPro" id="IPR011701">
    <property type="entry name" value="MFS"/>
</dbReference>
<reference evidence="7 8" key="1">
    <citation type="submission" date="2020-07" db="EMBL/GenBank/DDBJ databases">
        <title>Sequencing the genomes of 1000 actinobacteria strains.</title>
        <authorList>
            <person name="Klenk H.-P."/>
        </authorList>
    </citation>
    <scope>NUCLEOTIDE SEQUENCE [LARGE SCALE GENOMIC DNA]</scope>
    <source>
        <strain evidence="7 8">DSM 102047</strain>
    </source>
</reference>
<feature type="transmembrane region" description="Helical" evidence="5">
    <location>
        <begin position="12"/>
        <end position="34"/>
    </location>
</feature>
<feature type="transmembrane region" description="Helical" evidence="5">
    <location>
        <begin position="215"/>
        <end position="237"/>
    </location>
</feature>
<dbReference type="SUPFAM" id="SSF103473">
    <property type="entry name" value="MFS general substrate transporter"/>
    <property type="match status" value="1"/>
</dbReference>
<dbReference type="EMBL" id="JACBYQ010000001">
    <property type="protein sequence ID" value="NYE94935.1"/>
    <property type="molecule type" value="Genomic_DNA"/>
</dbReference>
<dbReference type="InterPro" id="IPR020846">
    <property type="entry name" value="MFS_dom"/>
</dbReference>
<evidence type="ECO:0000256" key="5">
    <source>
        <dbReference type="SAM" id="Phobius"/>
    </source>
</evidence>
<dbReference type="PROSITE" id="PS50850">
    <property type="entry name" value="MFS"/>
    <property type="match status" value="1"/>
</dbReference>
<gene>
    <name evidence="7" type="ORF">FHU41_001156</name>
</gene>
<feature type="transmembrane region" description="Helical" evidence="5">
    <location>
        <begin position="46"/>
        <end position="66"/>
    </location>
</feature>
<dbReference type="InterPro" id="IPR036259">
    <property type="entry name" value="MFS_trans_sf"/>
</dbReference>
<evidence type="ECO:0000256" key="1">
    <source>
        <dbReference type="ARBA" id="ARBA00004651"/>
    </source>
</evidence>
<feature type="transmembrane region" description="Helical" evidence="5">
    <location>
        <begin position="276"/>
        <end position="295"/>
    </location>
</feature>
<sequence length="397" mass="40907">MLQEIGGRHWLMLGLAVLAQAVSSIVVNGMAFLIPQLNSQWGLDLTGAGFLIAMPLLGTMSTLILWGAVIDRIGEKRSLGIALTGTTAALIASALSNSPWQLGLFLFLAGAATGCTNSAGGRVVVGWFPAERRGLAMGIRQMAQPLGVGIASLLLPAVAHGHALQTSLAVVAGIAAVVTVACWLGISNPPRRARRTDPGTENPYLRSSYLARIHLVSAILVIPQFTVWTFSLVWLLGERRLDPVVAGVIVAIAQVAGALGRIAVGVWSDRSGSRVAPLRSVALAAAAGMLLLALTDYLGSPISIALLLIASVITVADNGLAFTSVAEAAGPYWSGRALGTQNTGQYLVSAIVPPTIGALIGLFGYPLAFALTGLAPLIAAPLVPGREAERQASEAAG</sequence>
<dbReference type="Gene3D" id="1.20.1250.20">
    <property type="entry name" value="MFS general substrate transporter like domains"/>
    <property type="match status" value="2"/>
</dbReference>
<dbReference type="GO" id="GO:0005886">
    <property type="term" value="C:plasma membrane"/>
    <property type="evidence" value="ECO:0007669"/>
    <property type="project" value="UniProtKB-SubCell"/>
</dbReference>
<organism evidence="7 8">
    <name type="scientific">Psychromicrobium silvestre</name>
    <dbReference type="NCBI Taxonomy" id="1645614"/>
    <lineage>
        <taxon>Bacteria</taxon>
        <taxon>Bacillati</taxon>
        <taxon>Actinomycetota</taxon>
        <taxon>Actinomycetes</taxon>
        <taxon>Micrococcales</taxon>
        <taxon>Micrococcaceae</taxon>
        <taxon>Psychromicrobium</taxon>
    </lineage>
</organism>
<comment type="caution">
    <text evidence="7">The sequence shown here is derived from an EMBL/GenBank/DDBJ whole genome shotgun (WGS) entry which is preliminary data.</text>
</comment>
<protein>
    <submittedName>
        <fullName evidence="7">MFS family permease</fullName>
    </submittedName>
</protein>
<evidence type="ECO:0000313" key="8">
    <source>
        <dbReference type="Proteomes" id="UP000521748"/>
    </source>
</evidence>
<accession>A0A7Y9LSU6</accession>
<feature type="transmembrane region" description="Helical" evidence="5">
    <location>
        <begin position="146"/>
        <end position="163"/>
    </location>
</feature>
<keyword evidence="8" id="KW-1185">Reference proteome</keyword>
<dbReference type="Proteomes" id="UP000521748">
    <property type="component" value="Unassembled WGS sequence"/>
</dbReference>
<feature type="transmembrane region" description="Helical" evidence="5">
    <location>
        <begin position="301"/>
        <end position="325"/>
    </location>
</feature>
<dbReference type="AlphaFoldDB" id="A0A7Y9LSU6"/>
<dbReference type="GO" id="GO:0022857">
    <property type="term" value="F:transmembrane transporter activity"/>
    <property type="evidence" value="ECO:0007669"/>
    <property type="project" value="InterPro"/>
</dbReference>
<dbReference type="InterPro" id="IPR052952">
    <property type="entry name" value="MFS-Transporter"/>
</dbReference>
<feature type="transmembrane region" description="Helical" evidence="5">
    <location>
        <begin position="169"/>
        <end position="186"/>
    </location>
</feature>
<feature type="transmembrane region" description="Helical" evidence="5">
    <location>
        <begin position="346"/>
        <end position="368"/>
    </location>
</feature>
<dbReference type="RefSeq" id="WP_343046252.1">
    <property type="nucleotide sequence ID" value="NZ_JACBYQ010000001.1"/>
</dbReference>
<feature type="transmembrane region" description="Helical" evidence="5">
    <location>
        <begin position="102"/>
        <end position="125"/>
    </location>
</feature>
<dbReference type="Pfam" id="PF07690">
    <property type="entry name" value="MFS_1"/>
    <property type="match status" value="1"/>
</dbReference>
<evidence type="ECO:0000256" key="4">
    <source>
        <dbReference type="ARBA" id="ARBA00023136"/>
    </source>
</evidence>
<name>A0A7Y9LSU6_9MICC</name>
<keyword evidence="4 5" id="KW-0472">Membrane</keyword>
<feature type="transmembrane region" description="Helical" evidence="5">
    <location>
        <begin position="243"/>
        <end position="264"/>
    </location>
</feature>
<dbReference type="PANTHER" id="PTHR23527:SF1">
    <property type="entry name" value="BLL3282 PROTEIN"/>
    <property type="match status" value="1"/>
</dbReference>
<evidence type="ECO:0000259" key="6">
    <source>
        <dbReference type="PROSITE" id="PS50850"/>
    </source>
</evidence>
<evidence type="ECO:0000313" key="7">
    <source>
        <dbReference type="EMBL" id="NYE94935.1"/>
    </source>
</evidence>
<evidence type="ECO:0000256" key="3">
    <source>
        <dbReference type="ARBA" id="ARBA00022989"/>
    </source>
</evidence>
<dbReference type="PANTHER" id="PTHR23527">
    <property type="entry name" value="BLL3282 PROTEIN"/>
    <property type="match status" value="1"/>
</dbReference>
<proteinExistence type="predicted"/>
<keyword evidence="2 5" id="KW-0812">Transmembrane</keyword>
<feature type="domain" description="Major facilitator superfamily (MFS) profile" evidence="6">
    <location>
        <begin position="9"/>
        <end position="391"/>
    </location>
</feature>
<evidence type="ECO:0000256" key="2">
    <source>
        <dbReference type="ARBA" id="ARBA00022692"/>
    </source>
</evidence>
<keyword evidence="3 5" id="KW-1133">Transmembrane helix</keyword>
<comment type="subcellular location">
    <subcellularLocation>
        <location evidence="1">Cell membrane</location>
        <topology evidence="1">Multi-pass membrane protein</topology>
    </subcellularLocation>
</comment>